<protein>
    <submittedName>
        <fullName evidence="3">Glycosyltransferase family 4 protein</fullName>
    </submittedName>
</protein>
<dbReference type="GO" id="GO:0016757">
    <property type="term" value="F:glycosyltransferase activity"/>
    <property type="evidence" value="ECO:0007669"/>
    <property type="project" value="InterPro"/>
</dbReference>
<name>A0A5C7A9Q5_9GAMM</name>
<dbReference type="Proteomes" id="UP000321903">
    <property type="component" value="Unassembled WGS sequence"/>
</dbReference>
<accession>A0A5C7A9Q5</accession>
<dbReference type="GO" id="GO:0009103">
    <property type="term" value="P:lipopolysaccharide biosynthetic process"/>
    <property type="evidence" value="ECO:0007669"/>
    <property type="project" value="TreeGrafter"/>
</dbReference>
<organism evidence="3 4">
    <name type="scientific">Psychrobacter frigidicola</name>
    <dbReference type="NCBI Taxonomy" id="45611"/>
    <lineage>
        <taxon>Bacteria</taxon>
        <taxon>Pseudomonadati</taxon>
        <taxon>Pseudomonadota</taxon>
        <taxon>Gammaproteobacteria</taxon>
        <taxon>Moraxellales</taxon>
        <taxon>Moraxellaceae</taxon>
        <taxon>Psychrobacter</taxon>
    </lineage>
</organism>
<keyword evidence="1 3" id="KW-0808">Transferase</keyword>
<dbReference type="Gene3D" id="3.40.50.2000">
    <property type="entry name" value="Glycogen Phosphorylase B"/>
    <property type="match status" value="2"/>
</dbReference>
<sequence length="348" mass="40185">MKSNICFLISDLENSGGTQRMLCCLCNLLVDHFNIIIMVHSKGDSFFPLDSRIKIDVLPATPGYLNTNLEIYKILKCNKIKYYINLDSNSLILNGFFVPRFTKIILWEHFSIENNFKKVLFTISRHYSVIRCKELVFLSKYEVMAWSKYSFFAKNKSELIYNPLSIDTNDIDKSNKMHLKTFLAIGNITNVKGFDILLDAWVTLNTDWKLRIVGLNEDQMLNLKHLVNTRNVKNIELYGKVKNIQDFYKDASVFLLPSRKEATPLVLIESQAYGLPAIVFNHLPGVLELVDDSALIADFDRKAESFSNEMKLIISDSLLYENLHLNALKNADKFSLEAFKERWLDILI</sequence>
<proteinExistence type="predicted"/>
<gene>
    <name evidence="3" type="ORF">ES754_00360</name>
</gene>
<dbReference type="EMBL" id="VORZ01000001">
    <property type="protein sequence ID" value="TXD97483.1"/>
    <property type="molecule type" value="Genomic_DNA"/>
</dbReference>
<dbReference type="Pfam" id="PF00534">
    <property type="entry name" value="Glycos_transf_1"/>
    <property type="match status" value="1"/>
</dbReference>
<evidence type="ECO:0000259" key="2">
    <source>
        <dbReference type="Pfam" id="PF00534"/>
    </source>
</evidence>
<dbReference type="SUPFAM" id="SSF53756">
    <property type="entry name" value="UDP-Glycosyltransferase/glycogen phosphorylase"/>
    <property type="match status" value="1"/>
</dbReference>
<dbReference type="PANTHER" id="PTHR46401">
    <property type="entry name" value="GLYCOSYLTRANSFERASE WBBK-RELATED"/>
    <property type="match status" value="1"/>
</dbReference>
<reference evidence="3 4" key="1">
    <citation type="submission" date="2019-08" db="EMBL/GenBank/DDBJ databases">
        <title>Genome sequence of Psychrobacter frigidicola ACAM304 (type strain).</title>
        <authorList>
            <person name="Bowman J.P."/>
        </authorList>
    </citation>
    <scope>NUCLEOTIDE SEQUENCE [LARGE SCALE GENOMIC DNA]</scope>
    <source>
        <strain evidence="3 4">ACAM 304</strain>
    </source>
</reference>
<comment type="caution">
    <text evidence="3">The sequence shown here is derived from an EMBL/GenBank/DDBJ whole genome shotgun (WGS) entry which is preliminary data.</text>
</comment>
<evidence type="ECO:0000313" key="3">
    <source>
        <dbReference type="EMBL" id="TXD97483.1"/>
    </source>
</evidence>
<evidence type="ECO:0000313" key="4">
    <source>
        <dbReference type="Proteomes" id="UP000321903"/>
    </source>
</evidence>
<evidence type="ECO:0000256" key="1">
    <source>
        <dbReference type="ARBA" id="ARBA00022679"/>
    </source>
</evidence>
<dbReference type="InterPro" id="IPR001296">
    <property type="entry name" value="Glyco_trans_1"/>
</dbReference>
<keyword evidence="4" id="KW-1185">Reference proteome</keyword>
<dbReference type="AlphaFoldDB" id="A0A5C7A9Q5"/>
<dbReference type="PANTHER" id="PTHR46401:SF2">
    <property type="entry name" value="GLYCOSYLTRANSFERASE WBBK-RELATED"/>
    <property type="match status" value="1"/>
</dbReference>
<feature type="domain" description="Glycosyl transferase family 1" evidence="2">
    <location>
        <begin position="173"/>
        <end position="327"/>
    </location>
</feature>
<dbReference type="OrthoDB" id="9777346at2"/>